<evidence type="ECO:0000313" key="1">
    <source>
        <dbReference type="EMBL" id="NUY05614.1"/>
    </source>
</evidence>
<protein>
    <submittedName>
        <fullName evidence="1">Uncharacterized protein</fullName>
    </submittedName>
</protein>
<dbReference type="Proteomes" id="UP000594380">
    <property type="component" value="Unassembled WGS sequence"/>
</dbReference>
<comment type="caution">
    <text evidence="1">The sequence shown here is derived from an EMBL/GenBank/DDBJ whole genome shotgun (WGS) entry which is preliminary data.</text>
</comment>
<dbReference type="EMBL" id="JAALDK010000003">
    <property type="protein sequence ID" value="NUY05614.1"/>
    <property type="molecule type" value="Genomic_DNA"/>
</dbReference>
<sequence>MRPAWAHSCGCKSRHKLVTANEVKRNCMRATECGEEAWSVNREPMNKNRIGGAAGQGERAIDREALVTKARRRKCGGCAMKECVLTWGDLASCLKAQRRRAGARSQQRP</sequence>
<reference evidence="1 2" key="1">
    <citation type="submission" date="2020-02" db="EMBL/GenBank/DDBJ databases">
        <title>Paraburkholderia simonii sp. nov. and Paraburkholderia youngii sp. nov. Brazilian and Mexican Mimosa-associated rhizobia.</title>
        <authorList>
            <person name="Mavima L."/>
            <person name="Beukes C.W."/>
            <person name="Chan W.Y."/>
            <person name="Palmer M."/>
            <person name="De Meyer S.E."/>
            <person name="James E.K."/>
            <person name="Venter S.N."/>
            <person name="Steenkamp E.T."/>
        </authorList>
    </citation>
    <scope>NUCLEOTIDE SEQUENCE [LARGE SCALE GENOMIC DNA]</scope>
    <source>
        <strain evidence="1 2">JPY169</strain>
    </source>
</reference>
<evidence type="ECO:0000313" key="2">
    <source>
        <dbReference type="Proteomes" id="UP000594380"/>
    </source>
</evidence>
<accession>A0A7Y6N4K6</accession>
<proteinExistence type="predicted"/>
<gene>
    <name evidence="1" type="ORF">G5S42_39420</name>
</gene>
<dbReference type="AlphaFoldDB" id="A0A7Y6N4K6"/>
<organism evidence="1 2">
    <name type="scientific">Paraburkholderia youngii</name>
    <dbReference type="NCBI Taxonomy" id="2782701"/>
    <lineage>
        <taxon>Bacteria</taxon>
        <taxon>Pseudomonadati</taxon>
        <taxon>Pseudomonadota</taxon>
        <taxon>Betaproteobacteria</taxon>
        <taxon>Burkholderiales</taxon>
        <taxon>Burkholderiaceae</taxon>
        <taxon>Paraburkholderia</taxon>
    </lineage>
</organism>
<name>A0A7Y6N4K6_9BURK</name>